<dbReference type="InterPro" id="IPR029033">
    <property type="entry name" value="His_PPase_superfam"/>
</dbReference>
<evidence type="ECO:0000256" key="4">
    <source>
        <dbReference type="PIRSR" id="PIRSR613078-2"/>
    </source>
</evidence>
<evidence type="ECO:0000256" key="3">
    <source>
        <dbReference type="PIRSR" id="PIRSR613078-1"/>
    </source>
</evidence>
<dbReference type="InterPro" id="IPR051695">
    <property type="entry name" value="Phosphoglycerate_Mutase"/>
</dbReference>
<evidence type="ECO:0000256" key="1">
    <source>
        <dbReference type="ARBA" id="ARBA00022801"/>
    </source>
</evidence>
<comment type="caution">
    <text evidence="5">The sequence shown here is derived from an EMBL/GenBank/DDBJ whole genome shotgun (WGS) entry which is preliminary data.</text>
</comment>
<dbReference type="Gene3D" id="3.40.50.1240">
    <property type="entry name" value="Phosphoglycerate mutase-like"/>
    <property type="match status" value="1"/>
</dbReference>
<protein>
    <recommendedName>
        <fullName evidence="2">Alpha-ribazole phosphatase</fullName>
        <ecNumber evidence="2">3.1.3.73</ecNumber>
    </recommendedName>
</protein>
<feature type="binding site" evidence="4">
    <location>
        <begin position="8"/>
        <end position="15"/>
    </location>
    <ligand>
        <name>substrate</name>
    </ligand>
</feature>
<reference evidence="5 6" key="1">
    <citation type="submission" date="2013-09" db="EMBL/GenBank/DDBJ databases">
        <authorList>
            <person name="Durkin A.S."/>
            <person name="Haft D.R."/>
            <person name="McCorrison J."/>
            <person name="Torralba M."/>
            <person name="Gillis M."/>
            <person name="Haft D.H."/>
            <person name="Methe B."/>
            <person name="Sutton G."/>
            <person name="Nelson K.E."/>
        </authorList>
    </citation>
    <scope>NUCLEOTIDE SEQUENCE [LARGE SCALE GENOMIC DNA]</scope>
    <source>
        <strain evidence="5 6">BV3C16-1</strain>
    </source>
</reference>
<dbReference type="PANTHER" id="PTHR46517">
    <property type="entry name" value="FRUCTOSE-2,6-BISPHOSPHATASE TIGAR"/>
    <property type="match status" value="1"/>
</dbReference>
<keyword evidence="6" id="KW-1185">Reference proteome</keyword>
<dbReference type="PATRIC" id="fig|1111454.3.peg.2107"/>
<dbReference type="GO" id="GO:0043755">
    <property type="term" value="F:alpha-ribazole phosphatase activity"/>
    <property type="evidence" value="ECO:0007669"/>
    <property type="project" value="UniProtKB-UniRule"/>
</dbReference>
<keyword evidence="1 5" id="KW-0378">Hydrolase</keyword>
<organism evidence="5 6">
    <name type="scientific">Megasphaera vaginalis</name>
    <name type="common">ex Srinivasan et al. 2021</name>
    <dbReference type="NCBI Taxonomy" id="1111454"/>
    <lineage>
        <taxon>Bacteria</taxon>
        <taxon>Bacillati</taxon>
        <taxon>Bacillota</taxon>
        <taxon>Negativicutes</taxon>
        <taxon>Veillonellales</taxon>
        <taxon>Veillonellaceae</taxon>
        <taxon>Megasphaera</taxon>
    </lineage>
</organism>
<dbReference type="Pfam" id="PF00300">
    <property type="entry name" value="His_Phos_1"/>
    <property type="match status" value="1"/>
</dbReference>
<dbReference type="SUPFAM" id="SSF53254">
    <property type="entry name" value="Phosphoglycerate mutase-like"/>
    <property type="match status" value="1"/>
</dbReference>
<dbReference type="PANTHER" id="PTHR46517:SF1">
    <property type="entry name" value="FRUCTOSE-2,6-BISPHOSPHATASE TIGAR"/>
    <property type="match status" value="1"/>
</dbReference>
<dbReference type="SMART" id="SM00855">
    <property type="entry name" value="PGAM"/>
    <property type="match status" value="1"/>
</dbReference>
<dbReference type="GO" id="GO:0009236">
    <property type="term" value="P:cobalamin biosynthetic process"/>
    <property type="evidence" value="ECO:0007669"/>
    <property type="project" value="UniProtKB-UniRule"/>
</dbReference>
<dbReference type="InterPro" id="IPR001345">
    <property type="entry name" value="PG/BPGM_mutase_AS"/>
</dbReference>
<dbReference type="GO" id="GO:0045820">
    <property type="term" value="P:negative regulation of glycolytic process"/>
    <property type="evidence" value="ECO:0007669"/>
    <property type="project" value="TreeGrafter"/>
</dbReference>
<dbReference type="STRING" id="1111454.HMPREF1250_0483"/>
<dbReference type="CDD" id="cd07067">
    <property type="entry name" value="HP_PGM_like"/>
    <property type="match status" value="1"/>
</dbReference>
<dbReference type="AlphaFoldDB" id="U7UCM0"/>
<sequence length="217" mass="24466">MIKLYLARHGETDGNAQQWYQGSTDMPLNRRGIEQANCLSEFLKDVPFAAVYSSTLSRAKKTAEIVAAPHGLPVETHKELMEINFGLWEGHTYKEITEQWPGEIEAFYDSNGTMPAHGGESFAQVKERAGKKTRELLAGHHDGDAVLIAAHGATIRCILFDLLGLDLTRIWCFQQYNTAFNIIEYYGEKNVMTLMNCTNHLEGMTGYQAQWEDMDSL</sequence>
<dbReference type="NCBIfam" id="TIGR03162">
    <property type="entry name" value="ribazole_cobC"/>
    <property type="match status" value="1"/>
</dbReference>
<dbReference type="eggNOG" id="COG0406">
    <property type="taxonomic scope" value="Bacteria"/>
</dbReference>
<dbReference type="GO" id="GO:0005829">
    <property type="term" value="C:cytosol"/>
    <property type="evidence" value="ECO:0007669"/>
    <property type="project" value="TreeGrafter"/>
</dbReference>
<proteinExistence type="predicted"/>
<dbReference type="GO" id="GO:0043456">
    <property type="term" value="P:regulation of pentose-phosphate shunt"/>
    <property type="evidence" value="ECO:0007669"/>
    <property type="project" value="TreeGrafter"/>
</dbReference>
<accession>U7UCM0</accession>
<name>U7UCM0_9FIRM</name>
<dbReference type="GO" id="GO:0004331">
    <property type="term" value="F:fructose-2,6-bisphosphate 2-phosphatase activity"/>
    <property type="evidence" value="ECO:0007669"/>
    <property type="project" value="TreeGrafter"/>
</dbReference>
<dbReference type="EC" id="3.1.3.73" evidence="2"/>
<dbReference type="InterPro" id="IPR017578">
    <property type="entry name" value="Ribazole_CobC"/>
</dbReference>
<dbReference type="RefSeq" id="WP_023054546.1">
    <property type="nucleotide sequence ID" value="NZ_AWXA01000059.1"/>
</dbReference>
<feature type="active site" description="Proton donor/acceptor" evidence="3">
    <location>
        <position position="82"/>
    </location>
</feature>
<evidence type="ECO:0000313" key="5">
    <source>
        <dbReference type="EMBL" id="ERT56619.1"/>
    </source>
</evidence>
<evidence type="ECO:0000313" key="6">
    <source>
        <dbReference type="Proteomes" id="UP000017090"/>
    </source>
</evidence>
<feature type="active site" description="Tele-phosphohistidine intermediate" evidence="3">
    <location>
        <position position="9"/>
    </location>
</feature>
<evidence type="ECO:0000256" key="2">
    <source>
        <dbReference type="NCBIfam" id="TIGR03162"/>
    </source>
</evidence>
<dbReference type="OrthoDB" id="9781415at2"/>
<dbReference type="EMBL" id="AWXA01000059">
    <property type="protein sequence ID" value="ERT56619.1"/>
    <property type="molecule type" value="Genomic_DNA"/>
</dbReference>
<dbReference type="InterPro" id="IPR013078">
    <property type="entry name" value="His_Pase_superF_clade-1"/>
</dbReference>
<gene>
    <name evidence="5" type="primary">cobC</name>
    <name evidence="5" type="ORF">HMPREF1250_0483</name>
</gene>
<dbReference type="PROSITE" id="PS00175">
    <property type="entry name" value="PG_MUTASE"/>
    <property type="match status" value="1"/>
</dbReference>
<dbReference type="Proteomes" id="UP000017090">
    <property type="component" value="Unassembled WGS sequence"/>
</dbReference>
<feature type="binding site" evidence="4">
    <location>
        <position position="58"/>
    </location>
    <ligand>
        <name>substrate</name>
    </ligand>
</feature>